<evidence type="ECO:0000259" key="2">
    <source>
        <dbReference type="Pfam" id="PF07727"/>
    </source>
</evidence>
<dbReference type="InterPro" id="IPR036397">
    <property type="entry name" value="RNaseH_sf"/>
</dbReference>
<dbReference type="Proteomes" id="UP001224775">
    <property type="component" value="Unassembled WGS sequence"/>
</dbReference>
<evidence type="ECO:0000313" key="3">
    <source>
        <dbReference type="EMBL" id="KAK1734974.1"/>
    </source>
</evidence>
<sequence length="2006" mass="225789">MNNISIGQNGSKIHSADTITALSKELRMELGLADNALGNAVVTKIIKQASGDSKLAKKIIPVYRTAIKEQYPDDLDELIILDYMDDEEALQRHTSLYEVRSAAAARVKLALVENTNFTKSADGSYSNSTAKTLITETNNVLAAQYCEHTNDGMTGLGEEATNTLNSHKSNIAITKREVLNQSITEAAQASTADITVAPQITTNSDAQDEAGIQNTARLAAIGTKDGVAAALTEIVGEHITNPVLKTADGNHNKIVDDWTVHQLFEAIRGGAQRPSATSIREQYNAVTGTTFNWKNTVAVNMDKLKVEIANITGFGVKVNDDIKAVILLANVEWAAQQPWGLEIGVAQREINTTYSHDHNHDATSIKNILKMLAKADEARDRMKAQAPTEFAQAVHHLRGLTQGTYEDSDASESGYAAYESEEETTRRGRNRKAQGVEATTSMQDDGHSIQGVIPERRMMVWGSDGKQSEARGVDNTEYSADPGTPDEQPNTASNFKLKAAKRRYNRIQRRLQKKLAQTNDDELIDLHIDMAEDERTVMAKEDKTSRRRVAIDKAHLAENKKQPSLLQLGKNVSRALSATARRLVRTVVKRATKHVRFTGQPTTAVYNKRDAAVMITYDSGADGHYLREGDRKQLGLPILRKSAKKVGVANGGTSKGTFVTALPFPQLSTTAAEADTFDDFPTSLMSVGKTADDGNVSIFTKDGVSVYKEEDVLITCKGEAILIGKRDERGRYRIPLEQTRGNMQPRRPSKKAKKFLRQANSVYDLPSTEEAIKWMHAVCGYPVKSTWIKAIKAGNYVGWPMLTERNVTKYYPETKETPKGHMNQTRKNVRSTKIKVKRAPMKEADTRTMKGRKVKDVYTKVYDVRNTVFSDQTGQFPTRSQRGNKYIMVMVEIDSNAILVEPIKSRKDAELTRAYRALMLRLKRAGIEPKKHILDNEVSDAMKTMIKDEYKMELELVPPGCHRRNAAEHIGSTDDDFPPSLWDRLLPQAEITINLLRQSNATPKVSAYAHMSGPFDYNKMPLAPMGCAVQVHEKTDKRGTWAYHSVDGWYIDTSAEHYRTHRCHIKDTKSERFTDTAQFHHKNITRPTVTHADKVMAAIAECAKSIKNINSTKGTDEMKQLVQLTEKAIQQNPAIAAVYTEASNTRAVPRVQTTTQCNNLNQRQTRSMSAVDQQAVEFITPVPRVEPTNNTARIRTRAQQQRKKRKAKDIKRVATPTTAPANNTRAKVQAAIKAAEPPAARTRARTRISKLKQPTAAYTRRSRGDAAAVVDTDKRKRRNNRRLSKRMERLENEVHQAMAVMDAETGKLLNYKQLMRDPKYRKKWSISSANEFGRLANGVGGRIKNPTNTIKFIRRKDIPKDRKKDVTYGSFVCSVRPEKKEKNRTRFTVGGNRINYPGEVATPTADMLVAKMLFNSVISTKGARFMTMDISNFYLMTPLTRPEYIRISLKDIPEEINWYVSAVLCIEFSIHWTGSNISIDRILNCAKKMNGQLCEAVIKGDKWVEHLKKQAEHTAKVTYNNERATMILNTTYKTAMEGNLIPDRETLVTRIGNMIKSPNSNWSEKKPEWELPRTYFDAYANRLGPRGPIIIEYKLREIADDKGQVYIQANKGMYGLPQSGRLANELLEKRLNKRGYHQSKLVPGLYKHEWRPIMFTLVVDDFGVSYNGEEHAIHLKETLEENYTVTTDWTGGRYIGITIDWDYKRRQVHLSIPGYVKKALKQFNHTVRKKQDQPYPSETIIYGAKKQYAKQPSTAKLLDKDGKKFIQQVCGKFLFLGRAVDSTLLCPISAIASQSATPTEETMEQTMQFLDYIATQEEAVITYSASDMKLAVHSDASYLSEPKARNRAGGHFFLSNEATIPQNNGAVLNLAHIIKHVMSSATEAELAALYIMAREAVYIRIILEEMGHKQPPTPIQTDNAMAEAVCNGKIQPKRTKAIDMRFHWLRDRQCQEQFRIYWQPGKSNYADYWTKHHPAKHHKHTRQQFLTPHIVLEMLRIEQNTAAAAA</sequence>
<feature type="region of interest" description="Disordered" evidence="1">
    <location>
        <begin position="1250"/>
        <end position="1283"/>
    </location>
</feature>
<feature type="domain" description="Reverse transcriptase Ty1/copia-type" evidence="2">
    <location>
        <begin position="1600"/>
        <end position="1729"/>
    </location>
</feature>
<dbReference type="GO" id="GO:0003676">
    <property type="term" value="F:nucleic acid binding"/>
    <property type="evidence" value="ECO:0007669"/>
    <property type="project" value="InterPro"/>
</dbReference>
<accession>A0AAD8XWP7</accession>
<dbReference type="Pfam" id="PF07727">
    <property type="entry name" value="RVT_2"/>
    <property type="match status" value="1"/>
</dbReference>
<proteinExistence type="predicted"/>
<keyword evidence="4" id="KW-1185">Reference proteome</keyword>
<evidence type="ECO:0000256" key="1">
    <source>
        <dbReference type="SAM" id="MobiDB-lite"/>
    </source>
</evidence>
<protein>
    <recommendedName>
        <fullName evidence="2">Reverse transcriptase Ty1/copia-type domain-containing protein</fullName>
    </recommendedName>
</protein>
<name>A0AAD8XWP7_9STRA</name>
<dbReference type="Gene3D" id="3.30.420.10">
    <property type="entry name" value="Ribonuclease H-like superfamily/Ribonuclease H"/>
    <property type="match status" value="1"/>
</dbReference>
<dbReference type="InterPro" id="IPR013103">
    <property type="entry name" value="RVT_2"/>
</dbReference>
<dbReference type="CDD" id="cd09272">
    <property type="entry name" value="RNase_HI_RT_Ty1"/>
    <property type="match status" value="1"/>
</dbReference>
<organism evidence="3 4">
    <name type="scientific">Skeletonema marinoi</name>
    <dbReference type="NCBI Taxonomy" id="267567"/>
    <lineage>
        <taxon>Eukaryota</taxon>
        <taxon>Sar</taxon>
        <taxon>Stramenopiles</taxon>
        <taxon>Ochrophyta</taxon>
        <taxon>Bacillariophyta</taxon>
        <taxon>Coscinodiscophyceae</taxon>
        <taxon>Thalassiosirophycidae</taxon>
        <taxon>Thalassiosirales</taxon>
        <taxon>Skeletonemataceae</taxon>
        <taxon>Skeletonema</taxon>
        <taxon>Skeletonema marinoi-dohrnii complex</taxon>
    </lineage>
</organism>
<evidence type="ECO:0000313" key="4">
    <source>
        <dbReference type="Proteomes" id="UP001224775"/>
    </source>
</evidence>
<gene>
    <name evidence="3" type="ORF">QTG54_014434</name>
</gene>
<feature type="region of interest" description="Disordered" evidence="1">
    <location>
        <begin position="404"/>
        <end position="447"/>
    </location>
</feature>
<comment type="caution">
    <text evidence="3">The sequence shown here is derived from an EMBL/GenBank/DDBJ whole genome shotgun (WGS) entry which is preliminary data.</text>
</comment>
<reference evidence="3" key="1">
    <citation type="submission" date="2023-06" db="EMBL/GenBank/DDBJ databases">
        <title>Survivors Of The Sea: Transcriptome response of Skeletonema marinoi to long-term dormancy.</title>
        <authorList>
            <person name="Pinder M.I.M."/>
            <person name="Kourtchenko O."/>
            <person name="Robertson E.K."/>
            <person name="Larsson T."/>
            <person name="Maumus F."/>
            <person name="Osuna-Cruz C.M."/>
            <person name="Vancaester E."/>
            <person name="Stenow R."/>
            <person name="Vandepoele K."/>
            <person name="Ploug H."/>
            <person name="Bruchert V."/>
            <person name="Godhe A."/>
            <person name="Topel M."/>
        </authorList>
    </citation>
    <scope>NUCLEOTIDE SEQUENCE</scope>
    <source>
        <strain evidence="3">R05AC</strain>
    </source>
</reference>
<dbReference type="EMBL" id="JATAAI010000036">
    <property type="protein sequence ID" value="KAK1734974.1"/>
    <property type="molecule type" value="Genomic_DNA"/>
</dbReference>
<feature type="region of interest" description="Disordered" evidence="1">
    <location>
        <begin position="464"/>
        <end position="492"/>
    </location>
</feature>